<dbReference type="GO" id="GO:0005905">
    <property type="term" value="C:clathrin-coated pit"/>
    <property type="evidence" value="ECO:0007669"/>
    <property type="project" value="UniProtKB-SubCell"/>
</dbReference>
<sequence>MASLFLAPAPVRPGYISFPVFKKASPNGKLTVYLGKRDFVDHIDLVDPVDGVVLVDPEYLKERRVYVTLTCAFRYGREDLDVLGLTFRKDLFVANVQSFPPAPEDKKPLTRLQERLIKKLGEHAYPFTFEVRDCQPPGGPIPEASPLASPLGGPPSQGANWGSCSVPPSPPAFAGQGAGT</sequence>
<evidence type="ECO:0000256" key="23">
    <source>
        <dbReference type="SAM" id="MobiDB-lite"/>
    </source>
</evidence>
<evidence type="ECO:0000256" key="13">
    <source>
        <dbReference type="ARBA" id="ARBA00023015"/>
    </source>
</evidence>
<dbReference type="GO" id="GO:0031410">
    <property type="term" value="C:cytoplasmic vesicle"/>
    <property type="evidence" value="ECO:0007669"/>
    <property type="project" value="UniProtKB-SubCell"/>
</dbReference>
<feature type="domain" description="Arrestin-like N-terminal" evidence="24">
    <location>
        <begin position="31"/>
        <end position="132"/>
    </location>
</feature>
<dbReference type="InterPro" id="IPR017864">
    <property type="entry name" value="Arrestin_CS"/>
</dbReference>
<dbReference type="GO" id="GO:0031143">
    <property type="term" value="C:pseudopodium"/>
    <property type="evidence" value="ECO:0007669"/>
    <property type="project" value="UniProtKB-SubCell"/>
</dbReference>
<evidence type="ECO:0000256" key="18">
    <source>
        <dbReference type="ARBA" id="ARBA00023273"/>
    </source>
</evidence>
<evidence type="ECO:0000313" key="25">
    <source>
        <dbReference type="EMBL" id="HDB10043.1"/>
    </source>
</evidence>
<keyword evidence="17" id="KW-0539">Nucleus</keyword>
<evidence type="ECO:0000256" key="12">
    <source>
        <dbReference type="ARBA" id="ARBA00022927"/>
    </source>
</evidence>
<feature type="region of interest" description="Disordered" evidence="23">
    <location>
        <begin position="136"/>
        <end position="180"/>
    </location>
</feature>
<evidence type="ECO:0000256" key="6">
    <source>
        <dbReference type="ARBA" id="ARBA00005298"/>
    </source>
</evidence>
<dbReference type="EMBL" id="DQIR01154566">
    <property type="protein sequence ID" value="HDB10043.1"/>
    <property type="molecule type" value="Transcribed_RNA"/>
</dbReference>
<comment type="similarity">
    <text evidence="6">Belongs to the arrestin family.</text>
</comment>
<evidence type="ECO:0000256" key="5">
    <source>
        <dbReference type="ARBA" id="ARBA00004600"/>
    </source>
</evidence>
<evidence type="ECO:0000256" key="7">
    <source>
        <dbReference type="ARBA" id="ARBA00022448"/>
    </source>
</evidence>
<dbReference type="FunFam" id="2.60.40.840:FF:000002">
    <property type="entry name" value="Arrestin 3"/>
    <property type="match status" value="1"/>
</dbReference>
<evidence type="ECO:0000256" key="22">
    <source>
        <dbReference type="ARBA" id="ARBA00042806"/>
    </source>
</evidence>
<evidence type="ECO:0000256" key="21">
    <source>
        <dbReference type="ARBA" id="ARBA00040111"/>
    </source>
</evidence>
<keyword evidence="14" id="KW-0472">Membrane</keyword>
<keyword evidence="7" id="KW-0813">Transport</keyword>
<keyword evidence="13" id="KW-0805">Transcription regulation</keyword>
<evidence type="ECO:0000256" key="4">
    <source>
        <dbReference type="ARBA" id="ARBA00004541"/>
    </source>
</evidence>
<keyword evidence="9" id="KW-0597">Phosphoprotein</keyword>
<dbReference type="PROSITE" id="PS00295">
    <property type="entry name" value="ARRESTINS"/>
    <property type="match status" value="1"/>
</dbReference>
<reference evidence="25" key="1">
    <citation type="journal article" date="2019" name="PeerJ">
        <title>Genes of the pig, Sus scrofa, reconstructed with EvidentialGene.</title>
        <authorList>
            <person name="Gilbert D.G."/>
        </authorList>
    </citation>
    <scope>NUCLEOTIDE SEQUENCE</scope>
</reference>
<evidence type="ECO:0000256" key="19">
    <source>
        <dbReference type="ARBA" id="ARBA00023329"/>
    </source>
</evidence>
<dbReference type="InterPro" id="IPR011021">
    <property type="entry name" value="Arrestin-like_N"/>
</dbReference>
<keyword evidence="19" id="KW-0968">Cytoplasmic vesicle</keyword>
<dbReference type="GO" id="GO:0001750">
    <property type="term" value="C:photoreceptor outer segment"/>
    <property type="evidence" value="ECO:0007669"/>
    <property type="project" value="UniProtKB-SubCell"/>
</dbReference>
<evidence type="ECO:0000256" key="8">
    <source>
        <dbReference type="ARBA" id="ARBA00022475"/>
    </source>
</evidence>
<keyword evidence="8" id="KW-1003">Cell membrane</keyword>
<keyword evidence="16" id="KW-0168">Coated pit</keyword>
<evidence type="ECO:0000256" key="17">
    <source>
        <dbReference type="ARBA" id="ARBA00023242"/>
    </source>
</evidence>
<keyword evidence="10" id="KW-0734">Signal transduction inhibitor</keyword>
<evidence type="ECO:0000256" key="20">
    <source>
        <dbReference type="ARBA" id="ARBA00037818"/>
    </source>
</evidence>
<keyword evidence="15" id="KW-0804">Transcription</keyword>
<evidence type="ECO:0000256" key="11">
    <source>
        <dbReference type="ARBA" id="ARBA00022843"/>
    </source>
</evidence>
<evidence type="ECO:0000259" key="24">
    <source>
        <dbReference type="Pfam" id="PF00339"/>
    </source>
</evidence>
<dbReference type="Pfam" id="PF00339">
    <property type="entry name" value="Arrestin_N"/>
    <property type="match status" value="1"/>
</dbReference>
<evidence type="ECO:0000256" key="14">
    <source>
        <dbReference type="ARBA" id="ARBA00023136"/>
    </source>
</evidence>
<proteinExistence type="inferred from homology"/>
<dbReference type="Gene3D" id="2.60.40.840">
    <property type="match status" value="1"/>
</dbReference>
<keyword evidence="12" id="KW-0653">Protein transport</keyword>
<evidence type="ECO:0000256" key="10">
    <source>
        <dbReference type="ARBA" id="ARBA00022700"/>
    </source>
</evidence>
<dbReference type="GO" id="GO:0015031">
    <property type="term" value="P:protein transport"/>
    <property type="evidence" value="ECO:0007669"/>
    <property type="project" value="UniProtKB-KW"/>
</dbReference>
<dbReference type="PRINTS" id="PR00309">
    <property type="entry name" value="ARRESTIN"/>
</dbReference>
<evidence type="ECO:0000256" key="15">
    <source>
        <dbReference type="ARBA" id="ARBA00023163"/>
    </source>
</evidence>
<dbReference type="AlphaFoldDB" id="A0A480PJ71"/>
<name>A0A480PJ71_PIG</name>
<accession>A0A480PJ71</accession>
<protein>
    <recommendedName>
        <fullName evidence="21">Beta-arrestin-1</fullName>
    </recommendedName>
    <alternativeName>
        <fullName evidence="22">Arrestin beta-1</fullName>
    </alternativeName>
</protein>
<dbReference type="GO" id="GO:0005886">
    <property type="term" value="C:plasma membrane"/>
    <property type="evidence" value="ECO:0007669"/>
    <property type="project" value="UniProtKB-SubCell"/>
</dbReference>
<dbReference type="InterPro" id="IPR000698">
    <property type="entry name" value="Arrestin"/>
</dbReference>
<dbReference type="InterPro" id="IPR014753">
    <property type="entry name" value="Arrestin_N"/>
</dbReference>
<organism evidence="25">
    <name type="scientific">Sus scrofa</name>
    <name type="common">Pig</name>
    <dbReference type="NCBI Taxonomy" id="9823"/>
    <lineage>
        <taxon>Eukaryota</taxon>
        <taxon>Metazoa</taxon>
        <taxon>Chordata</taxon>
        <taxon>Craniata</taxon>
        <taxon>Vertebrata</taxon>
        <taxon>Euteleostomi</taxon>
        <taxon>Mammalia</taxon>
        <taxon>Eutheria</taxon>
        <taxon>Laurasiatheria</taxon>
        <taxon>Artiodactyla</taxon>
        <taxon>Suina</taxon>
        <taxon>Suidae</taxon>
        <taxon>Sus</taxon>
    </lineage>
</organism>
<dbReference type="EMBL" id="DQIR01130846">
    <property type="protein sequence ID" value="HDA86322.1"/>
    <property type="molecule type" value="Transcribed_RNA"/>
</dbReference>
<dbReference type="InterPro" id="IPR014756">
    <property type="entry name" value="Ig_E-set"/>
</dbReference>
<dbReference type="GO" id="GO:0005634">
    <property type="term" value="C:nucleus"/>
    <property type="evidence" value="ECO:0007669"/>
    <property type="project" value="UniProtKB-SubCell"/>
</dbReference>
<evidence type="ECO:0000256" key="9">
    <source>
        <dbReference type="ARBA" id="ARBA00022553"/>
    </source>
</evidence>
<dbReference type="PANTHER" id="PTHR11792:SF22">
    <property type="entry name" value="BETA-ARRESTIN-1"/>
    <property type="match status" value="1"/>
</dbReference>
<evidence type="ECO:0000256" key="2">
    <source>
        <dbReference type="ARBA" id="ARBA00004236"/>
    </source>
</evidence>
<feature type="compositionally biased region" description="Low complexity" evidence="23">
    <location>
        <begin position="144"/>
        <end position="159"/>
    </location>
</feature>
<evidence type="ECO:0000256" key="1">
    <source>
        <dbReference type="ARBA" id="ARBA00004123"/>
    </source>
</evidence>
<evidence type="ECO:0000256" key="16">
    <source>
        <dbReference type="ARBA" id="ARBA00023176"/>
    </source>
</evidence>
<evidence type="ECO:0000256" key="3">
    <source>
        <dbReference type="ARBA" id="ARBA00004504"/>
    </source>
</evidence>
<dbReference type="PANTHER" id="PTHR11792">
    <property type="entry name" value="ARRESTIN"/>
    <property type="match status" value="1"/>
</dbReference>
<dbReference type="GO" id="GO:0007165">
    <property type="term" value="P:signal transduction"/>
    <property type="evidence" value="ECO:0007669"/>
    <property type="project" value="InterPro"/>
</dbReference>
<dbReference type="SUPFAM" id="SSF81296">
    <property type="entry name" value="E set domains"/>
    <property type="match status" value="1"/>
</dbReference>
<dbReference type="GO" id="GO:0009968">
    <property type="term" value="P:negative regulation of signal transduction"/>
    <property type="evidence" value="ECO:0007669"/>
    <property type="project" value="UniProtKB-KW"/>
</dbReference>
<keyword evidence="18" id="KW-0966">Cell projection</keyword>
<comment type="subcellular location">
    <subcellularLocation>
        <location evidence="2">Cell membrane</location>
    </subcellularLocation>
    <subcellularLocation>
        <location evidence="3">Cell projection</location>
        <location evidence="3">Cilium</location>
        <location evidence="3">Photoreceptor outer segment</location>
    </subcellularLocation>
    <subcellularLocation>
        <location evidence="20">Cell projection</location>
        <location evidence="20">Pseudopodium</location>
    </subcellularLocation>
    <subcellularLocation>
        <location evidence="4">Cytoplasmic vesicle</location>
    </subcellularLocation>
    <subcellularLocation>
        <location evidence="5">Membrane</location>
        <location evidence="5">Clathrin-coated pit</location>
    </subcellularLocation>
    <subcellularLocation>
        <location evidence="1">Nucleus</location>
    </subcellularLocation>
</comment>
<keyword evidence="11" id="KW-0832">Ubl conjugation</keyword>